<dbReference type="Gene3D" id="1.10.530.10">
    <property type="match status" value="1"/>
</dbReference>
<dbReference type="PANTHER" id="PTHR37423:SF2">
    <property type="entry name" value="MEMBRANE-BOUND LYTIC MUREIN TRANSGLYCOSYLASE C"/>
    <property type="match status" value="1"/>
</dbReference>
<sequence length="542" mass="60673">MHRLRRLKFWALAAVVVMAAGCAAVPPSSNSSASSSWSTDASATALGQNPSAIQQAPLATPPDAAQIARDDAMEMQAAKQAADHADVLYTNIWQRIRAGFAVPDMDGPAMVPYVNQAVQWYSTRPDYVARMTERSRKYLYYIVQEVERRHLPTELALLPFVESAFNPDAMSSAQASGMWQFIPSTGKHFKLKQTMFQDDRRDVMASTKAALDYLTKLHTMFGNWQLALAAYNWGEGGVQRAMTYNQAKGLPVSYGALNMPIETRNYYPKLQAVKDIIADPAKYGITLPDVPDHPYFKPVTITQDIDVDLAAKLANMTVREFRSLNPSYNKPVILAATKPKILLPYDNATAFEQAVANYQGPLSTWTTYVVRSTATPFQLARNLHLTEATLRDVNNIPLRTLVKAGSTLLIPKPPQDDQNVSKHAVENAVLALAPDIPPGRRQRLIAGPNDTPFTVAHRYGLSPAEVAQWNHIAEGGRFRPRSIIVVYSRRPVFKQHEIVLAQRDKRRIVRVADRRKITRTTKRSLRYSIHTSFRHDLKVAQR</sequence>
<reference evidence="2" key="1">
    <citation type="submission" date="2009-10" db="EMBL/GenBank/DDBJ databases">
        <title>Diversity of trophic interactions inside an arsenic-rich microbial ecosystem.</title>
        <authorList>
            <person name="Bertin P.N."/>
            <person name="Heinrich-Salmeron A."/>
            <person name="Pelletier E."/>
            <person name="Goulhen-Chollet F."/>
            <person name="Arsene-Ploetze F."/>
            <person name="Gallien S."/>
            <person name="Calteau A."/>
            <person name="Vallenet D."/>
            <person name="Casiot C."/>
            <person name="Chane-Woon-Ming B."/>
            <person name="Giloteaux L."/>
            <person name="Barakat M."/>
            <person name="Bonnefoy V."/>
            <person name="Bruneel O."/>
            <person name="Chandler M."/>
            <person name="Cleiss J."/>
            <person name="Duran R."/>
            <person name="Elbaz-Poulichet F."/>
            <person name="Fonknechten N."/>
            <person name="Lauga B."/>
            <person name="Mornico D."/>
            <person name="Ortet P."/>
            <person name="Schaeffer C."/>
            <person name="Siguier P."/>
            <person name="Alexander Thil Smith A."/>
            <person name="Van Dorsselaer A."/>
            <person name="Weissenbach J."/>
            <person name="Medigue C."/>
            <person name="Le Paslier D."/>
        </authorList>
    </citation>
    <scope>NUCLEOTIDE SEQUENCE</scope>
</reference>
<organism evidence="2">
    <name type="scientific">mine drainage metagenome</name>
    <dbReference type="NCBI Taxonomy" id="410659"/>
    <lineage>
        <taxon>unclassified sequences</taxon>
        <taxon>metagenomes</taxon>
        <taxon>ecological metagenomes</taxon>
    </lineage>
</organism>
<dbReference type="SMART" id="SM00257">
    <property type="entry name" value="LysM"/>
    <property type="match status" value="2"/>
</dbReference>
<dbReference type="EMBL" id="CABM01000024">
    <property type="protein sequence ID" value="CBH96287.1"/>
    <property type="molecule type" value="Genomic_DNA"/>
</dbReference>
<dbReference type="InterPro" id="IPR018392">
    <property type="entry name" value="LysM"/>
</dbReference>
<dbReference type="InterPro" id="IPR008258">
    <property type="entry name" value="Transglycosylase_SLT_dom_1"/>
</dbReference>
<dbReference type="GO" id="GO:0000270">
    <property type="term" value="P:peptidoglycan metabolic process"/>
    <property type="evidence" value="ECO:0007669"/>
    <property type="project" value="InterPro"/>
</dbReference>
<dbReference type="AlphaFoldDB" id="E6PMY5"/>
<dbReference type="PROSITE" id="PS51257">
    <property type="entry name" value="PROKAR_LIPOPROTEIN"/>
    <property type="match status" value="1"/>
</dbReference>
<comment type="caution">
    <text evidence="2">The sequence shown here is derived from an EMBL/GenBank/DDBJ whole genome shotgun (WGS) entry which is preliminary data.</text>
</comment>
<evidence type="ECO:0000259" key="1">
    <source>
        <dbReference type="SMART" id="SM00257"/>
    </source>
</evidence>
<dbReference type="Gene3D" id="3.10.350.10">
    <property type="entry name" value="LysM domain"/>
    <property type="match status" value="1"/>
</dbReference>
<accession>E6PMY5</accession>
<dbReference type="Pfam" id="PF01464">
    <property type="entry name" value="SLT"/>
    <property type="match status" value="1"/>
</dbReference>
<feature type="domain" description="LysM" evidence="1">
    <location>
        <begin position="443"/>
        <end position="487"/>
    </location>
</feature>
<dbReference type="Pfam" id="PF01476">
    <property type="entry name" value="LysM"/>
    <property type="match status" value="2"/>
</dbReference>
<dbReference type="CDD" id="cd00118">
    <property type="entry name" value="LysM"/>
    <property type="match status" value="2"/>
</dbReference>
<evidence type="ECO:0000313" key="2">
    <source>
        <dbReference type="EMBL" id="CBH96287.1"/>
    </source>
</evidence>
<name>E6PMY5_9ZZZZ</name>
<proteinExistence type="predicted"/>
<gene>
    <name evidence="2" type="ORF">CARN2_2228</name>
</gene>
<dbReference type="PANTHER" id="PTHR37423">
    <property type="entry name" value="SOLUBLE LYTIC MUREIN TRANSGLYCOSYLASE-RELATED"/>
    <property type="match status" value="1"/>
</dbReference>
<dbReference type="PROSITE" id="PS00922">
    <property type="entry name" value="TRANSGLYCOSYLASE"/>
    <property type="match status" value="1"/>
</dbReference>
<dbReference type="SUPFAM" id="SSF53955">
    <property type="entry name" value="Lysozyme-like"/>
    <property type="match status" value="1"/>
</dbReference>
<dbReference type="InterPro" id="IPR000189">
    <property type="entry name" value="Transglyc_AS"/>
</dbReference>
<dbReference type="GO" id="GO:0008933">
    <property type="term" value="F:peptidoglycan lytic transglycosylase activity"/>
    <property type="evidence" value="ECO:0007669"/>
    <property type="project" value="InterPro"/>
</dbReference>
<dbReference type="InterPro" id="IPR023346">
    <property type="entry name" value="Lysozyme-like_dom_sf"/>
</dbReference>
<protein>
    <submittedName>
        <fullName evidence="2">Putative Lytic transglycosylase</fullName>
    </submittedName>
</protein>
<feature type="domain" description="LysM" evidence="1">
    <location>
        <begin position="367"/>
        <end position="411"/>
    </location>
</feature>
<dbReference type="InterPro" id="IPR036779">
    <property type="entry name" value="LysM_dom_sf"/>
</dbReference>
<dbReference type="GO" id="GO:0016020">
    <property type="term" value="C:membrane"/>
    <property type="evidence" value="ECO:0007669"/>
    <property type="project" value="InterPro"/>
</dbReference>
<dbReference type="CDD" id="cd16894">
    <property type="entry name" value="MltD-like"/>
    <property type="match status" value="1"/>
</dbReference>